<dbReference type="EMBL" id="CP045835">
    <property type="protein sequence ID" value="QGG50276.1"/>
    <property type="molecule type" value="Genomic_DNA"/>
</dbReference>
<name>A0ABX6D6J3_9BACI</name>
<dbReference type="RefSeq" id="WP_054770807.1">
    <property type="nucleotide sequence ID" value="NZ_CP045835.1"/>
</dbReference>
<dbReference type="Proteomes" id="UP000373269">
    <property type="component" value="Chromosome"/>
</dbReference>
<keyword evidence="2" id="KW-1185">Reference proteome</keyword>
<proteinExistence type="predicted"/>
<sequence>MEEIIKAKILNFPFLLKSAARNDAIINEMTTMSPISEVLFTTIGVIKAKIMNKENNINEIILKYLRNTTSLLWLFSSIILFLS</sequence>
<protein>
    <submittedName>
        <fullName evidence="1">Uncharacterized protein</fullName>
    </submittedName>
</protein>
<organism evidence="1 2">
    <name type="scientific">Lysinibacillus pakistanensis</name>
    <dbReference type="NCBI Taxonomy" id="759811"/>
    <lineage>
        <taxon>Bacteria</taxon>
        <taxon>Bacillati</taxon>
        <taxon>Bacillota</taxon>
        <taxon>Bacilli</taxon>
        <taxon>Bacillales</taxon>
        <taxon>Bacillaceae</taxon>
        <taxon>Lysinibacillus</taxon>
    </lineage>
</organism>
<gene>
    <name evidence="1" type="ORF">GDS87_04660</name>
</gene>
<evidence type="ECO:0000313" key="1">
    <source>
        <dbReference type="EMBL" id="QGG50276.1"/>
    </source>
</evidence>
<reference evidence="1 2" key="1">
    <citation type="submission" date="2019-11" db="EMBL/GenBank/DDBJ databases">
        <title>Whole Genome Sequencing and Comparative Genomic Analyses of Lysinibacillus pakistanensis LZH-9, a Halotolerant Strain with Excellent COD Removal Capability.</title>
        <authorList>
            <person name="Zhou H."/>
        </authorList>
    </citation>
    <scope>NUCLEOTIDE SEQUENCE [LARGE SCALE GENOMIC DNA]</scope>
    <source>
        <strain evidence="1 2">LZH-9</strain>
    </source>
</reference>
<accession>A0ABX6D6J3</accession>
<evidence type="ECO:0000313" key="2">
    <source>
        <dbReference type="Proteomes" id="UP000373269"/>
    </source>
</evidence>